<dbReference type="Gene3D" id="3.30.160.710">
    <property type="match status" value="6"/>
</dbReference>
<dbReference type="Pfam" id="PF23197">
    <property type="entry name" value="IG_AIR9"/>
    <property type="match status" value="3"/>
</dbReference>
<evidence type="ECO:0000256" key="1">
    <source>
        <dbReference type="ARBA" id="ARBA00022729"/>
    </source>
</evidence>
<dbReference type="InterPro" id="IPR044016">
    <property type="entry name" value="Big_13"/>
</dbReference>
<dbReference type="Gene3D" id="2.60.40.10">
    <property type="entry name" value="Immunoglobulins"/>
    <property type="match status" value="5"/>
</dbReference>
<feature type="domain" description="Cadherin" evidence="2">
    <location>
        <begin position="3512"/>
        <end position="3611"/>
    </location>
</feature>
<dbReference type="InterPro" id="IPR026444">
    <property type="entry name" value="Secre_tail"/>
</dbReference>
<evidence type="ECO:0000259" key="2">
    <source>
        <dbReference type="PROSITE" id="PS50268"/>
    </source>
</evidence>
<accession>A0A150WXY6</accession>
<keyword evidence="1" id="KW-0732">Signal</keyword>
<dbReference type="InterPro" id="IPR041286">
    <property type="entry name" value="MBG_2"/>
</dbReference>
<dbReference type="PANTHER" id="PTHR34677:SF3">
    <property type="entry name" value="BACTERIAL IG-LIKE DOMAIN-CONTAINING PROTEIN"/>
    <property type="match status" value="1"/>
</dbReference>
<organism evidence="3 4">
    <name type="scientific">Roseivirga ehrenbergii (strain DSM 102268 / JCM 13514 / KCTC 12282 / NCIMB 14502 / KMM 6017)</name>
    <dbReference type="NCBI Taxonomy" id="279360"/>
    <lineage>
        <taxon>Bacteria</taxon>
        <taxon>Pseudomonadati</taxon>
        <taxon>Bacteroidota</taxon>
        <taxon>Cytophagia</taxon>
        <taxon>Cytophagales</taxon>
        <taxon>Roseivirgaceae</taxon>
        <taxon>Roseivirga</taxon>
    </lineage>
</organism>
<dbReference type="Gene3D" id="2.60.40.1220">
    <property type="match status" value="1"/>
</dbReference>
<evidence type="ECO:0000313" key="3">
    <source>
        <dbReference type="EMBL" id="KYG71348.1"/>
    </source>
</evidence>
<dbReference type="GO" id="GO:0016020">
    <property type="term" value="C:membrane"/>
    <property type="evidence" value="ECO:0007669"/>
    <property type="project" value="InterPro"/>
</dbReference>
<dbReference type="InterPro" id="IPR008964">
    <property type="entry name" value="Invasin/intimin_cell_adhesion"/>
</dbReference>
<dbReference type="GO" id="GO:0007156">
    <property type="term" value="P:homophilic cell adhesion via plasma membrane adhesion molecules"/>
    <property type="evidence" value="ECO:0007669"/>
    <property type="project" value="InterPro"/>
</dbReference>
<dbReference type="InterPro" id="IPR015919">
    <property type="entry name" value="Cadherin-like_sf"/>
</dbReference>
<dbReference type="Pfam" id="PF18676">
    <property type="entry name" value="MBG_2"/>
    <property type="match status" value="6"/>
</dbReference>
<sequence>MRALSTKLIESILSKRGGLWALLLIVFIQTAGFAQIKFSIYGESTSATTLTVVGSGSATTNDNGASWTAGNGVNQIFGNSSFNYTNSNINFKTFNLSGDLTLSDGVTPIVFSAIVMDDDTDPDYDDIAFDVSSIKSMAANTSYSLSGRATFTLSGATFGDLTTGTYAGTFDGVQAGFSNFSTSDIVIEIIEGSPSALPVASNVTFSGTMSIGEELTGVYTYSHDDENPEIGSTFKWYRADNASGSNRTAIAGATSKTYTLTNNDINKYISFEVTPSDGTDVGGASESTLSGPVLGPLIIQEIARQNPTDQTISASEVTFRVTFNGNATNVTSDDFSLNSTVGGTISSVSEVTASVYDVTVNNINNVDGTLALQIKGVDGASGSNEIKSAIFGTGTKTISQTDVNDYLNQAKLGQTFTATTDNYLTAYTIYPKSGNHSFNGTADLKIYSGNELAGDATLIGSQTINISNSTDAAGQTFTIENPVSLTQGEVYSIVMENFSGSGSHALESSTSGNYNDGRVIFTGTSTSNHTDFDLKIDIYEGTVTAGNALSTDAAQTNESYILEAINLAPTVSNVTFTGTLELDEVLTGSYTYADSENDAESGTTFKWYRSDDNSGTNKTAISGATAQTYTLVADDLGKYISFEVTPNDGNVAGTAVESALSFISPVNVSSIVRQTPTDATTNADEVTFRVTFSDDVRLVTTGDFVLSGTAAADGTVSSVTSISSSVYDIRVTGITNSSGTINLDLKGVDGSGSNDIAKIPSQLDANSTADLQITDSPVFGQSFKPNNSGLLLDVVLKNGVGHSYSGAGTLELISGEGYGGTVLATENIQITSAQTEKTYSFSSPASVTAGTTYTLRVNIPGAPANSTAFSAQVEAGYSGGILYQASAFSNADLYFKLFVSSGPSEALGSTLPATDETYTISNPPVASNVAITGTLNVGQQLTGTYDFSDPQSDTESGSIFKWYRADNASGTNKAAIAEATTKTYTLVLADAGKFISFEVTPSDGTNTGDAVESTAQQINNIITVQSIARQTPTDATINSNTSPVFRVIFSENVKNVSSDDFSVSSTVGGSVSNVSQVDASTYEVTVNNLNHVDGTLSLKLKGIDGTAGSNDIVGISYSNGAAAHQQTTENDYLNQALIGQTFTAGSNNFLTAFTLFAKSGNHTFSGTARLRIYQDDASNSSVLNDGNAILSEETVNISSSTDASGQTFTISNPSQLTSGSVYSITLDNFIGSGNRAFYAHTSGSLAGGRAFFTNSNNSNHAAFDFKIDIFEGTQTDGEALFDQAPGTEESYTVEVDNTPPTVTITSSSNPTSGAFTATFTFSEDVSGFASEDISVSNAAVSNFNTTSAKIYTATMTPLADGDVDIDVLANKVTDAAGNNNTAATQLSVTNDETAPAAPIVASISTDAGSSATDNLTNDQTLEISGTAEANASIEVFIGGNSIGNTTANGSGDWTYDHTGSSLTETTHSITAKATDAAGNESALSGTLNITIDTSAPSVSTGTIVGKTYGLTENVDVTYVFSETVFVDETNGTPSVIIAMGGQNRVAAYHSGSGTNTLVFRYTTVAGDIDGNGVSVSSIGLNGGTIQDAAGNDASTSISVAGAADVRVDTSAPYMSITSSSNTVSGAFTATFTFNEDVSGFDVSDISVGNGVASNFNTTSAKIYTATITPSADGNVTVNVAANKVQDAGGNGNSAASELRIVNDEIAPSAPIVASISTDSGSSAKDNLTNDQTLEISGTAEANASVEVFIAGNSVGNTTADGSGDWTFDHTGSTLTEATHSITARATDAAGNESAESIALSVEIDITAPNAPVVTGIGNDTGISDSDGLTNDVGIEIYGTAEANSSVEIFIDNASVGTTNADANGDWTLDRSRDALTEDTYDITAKATDLAGNESVASSVFDLQIDLTGPASAPSVGAVGNDNGPSNSDFITNDQTLIIGGNASFNSRVEVFIDGMSTGIAATNAQGTWLFDHEGTTLQAGTYSITAKELDDAGNHSPASAAKTLVIDLVQPTVTITSNANDPHNGEFTAIFTFSEDVSGFDVSDINVGNGAASNFATTSASIYTATITPATDGEVTLDVAGGAAQDVAGNNNSAATQFSITNDETAPTVLEVTSNVNNTSFKIGDQVNIYVQYSEEVFVTGTPQLELETGDTDRTIDYVDRSSSTLRFVYTVQTGDVSEDLDVTSTSALSLNGGTIVDAVNINADLDVQQGDVGGSLTSKNIVIDGVAPGLAITSDANDPQSGAFTATFTFSESVTGFDASDISVGNGAASNFSATSATLYTATITPSSDGEVTVDVAAGKATDIAGNGNTAATQLSVTNDETAPTVTISSSADPTSGLFTATFTFSEEIFGFDLNDITVGNGTKGNLNLFSASVYTATITPTVEGEVTIDVAADVAQDDAGNNNVAATQHSVAYDATEPSLVSALKDSDTKITLTFNEAVKTLGAHPTDFTVTDGNSTNFTVQTILDGTAEDNDLVLTFADLSTAKLSLEIFYTNNNGEVSDLAGNQMSSTRGGVIISLNTPPTATNVDFSGNLIVGETLTGAYTYSDEDNDAEDGTTFQWYRSDDANGTNKAAIADATSKTYALTSADVDKYTSFEVTPHDGNNAGNAVESSLKGAVSKIDQTITFEPLTAKTYGDATFTLSATASSNLGVTYTSSNTSVATVNGSTVTIIGAGETTITASQAGDVSYAVATNATQLLTVNKAVLTATADDKSKTYGEANPTFTISYTGFVNGDDANAITTEPTASTLADATAGVGTYDIDLTGGVADNYSFNLSSGTLTIGKAVLTATADDKSKTYGEVNPTFTITYTGFVNGDDANAITTEPTASTLAVATSGVGTYDINLAGGAADNYSFNLGRGALTINKATLTATADDRSKTYGEANPELTISYAGFVNGDDETVITMEPTASTLADATSGVGTYDIDLAGGTADNYSFSLTSGTLTVNKAVLTATADDKSKTYGEANPTFTISYTGFVNGDDANAITTEPTASTVADATTGVGAYDIDLAGGTADNYSFTLASGTLTINKAVLTATADDKSKTYGEANPEFTISYTGFVNGDQESDITEPTTSSTTDVTSDAGTYEITLSAGLANNYSIIMNNGTLTIGKATLTATAEDKQRAVGQANPAFTISYTGFVNGDEKSVIDSEPIASTTADETTVAGTAAITLSGGSDNNYAFDFVNGTLTIVEASFVTSVSVPDDGTYAIGDEMSFTVNFALPVTITGAPSLPLTIGSSIVAASLKGSITDATTATFSYTVEEGDLDSDGLVLGSSIELNGGSIRDEFGTDAILALNNVPSTAGVLVDAVAPAVTLTTAVGALTNTKFEVNIRFDEVVTGFALSDIQVSNGTASNLVEVIAGKQWTVEITPGKDGTVTVGLPANKVTDTPGNANKAGNTISSTFDGTAPRVTSITRKTANPLLTAIASFRAIFSEDVTGVDLTDFEVIFTGTATGRLSTITQVNAKTYDVNIEGISGEGTIGLNIKNDQSILDAANNPLEGAHTGEVYKTNQSPTEITINASSIAENNQVAAVIGSFTTIDADQLDGYTYSLVTGTGSVDNDHFFIDGSTLKAASVFDYETKSSYSIRVKTDDGRGGAFEKVFKITVTNVAEPKLRITSDIDIPATALGLTSNFDITVHNDGEAALIVNSVLFPEGFIGAVTGIIVNPGESRTIAFGFKPTEVKIYTGTIQFITNAGTVSVNVSGEGAIITGVDDGAINPETISIFPNPASKILNIDLSDLGGKKLDIDITNASGTPLFSRKSFTEKILQLSVSGYTSGIYIIQITDGKSVVRKKVMIKR</sequence>
<dbReference type="NCBIfam" id="NF033510">
    <property type="entry name" value="Ca_tandemer"/>
    <property type="match status" value="4"/>
</dbReference>
<dbReference type="RefSeq" id="WP_062594026.1">
    <property type="nucleotide sequence ID" value="NZ_LQZQ01000051.1"/>
</dbReference>
<dbReference type="InterPro" id="IPR056284">
    <property type="entry name" value="AIR9-like_A9"/>
</dbReference>
<gene>
    <name evidence="3" type="ORF">MB14_11265</name>
</gene>
<dbReference type="Pfam" id="PF18962">
    <property type="entry name" value="Por_Secre_tail"/>
    <property type="match status" value="1"/>
</dbReference>
<keyword evidence="4" id="KW-1185">Reference proteome</keyword>
<dbReference type="GO" id="GO:0005509">
    <property type="term" value="F:calcium ion binding"/>
    <property type="evidence" value="ECO:0007669"/>
    <property type="project" value="InterPro"/>
</dbReference>
<dbReference type="Gene3D" id="2.60.40.2700">
    <property type="match status" value="4"/>
</dbReference>
<dbReference type="NCBIfam" id="TIGR04183">
    <property type="entry name" value="Por_Secre_tail"/>
    <property type="match status" value="1"/>
</dbReference>
<dbReference type="Gene3D" id="2.60.40.1080">
    <property type="match status" value="1"/>
</dbReference>
<comment type="caution">
    <text evidence="3">The sequence shown here is derived from an EMBL/GenBank/DDBJ whole genome shotgun (WGS) entry which is preliminary data.</text>
</comment>
<protein>
    <recommendedName>
        <fullName evidence="2">Cadherin domain-containing protein</fullName>
    </recommendedName>
</protein>
<evidence type="ECO:0000313" key="4">
    <source>
        <dbReference type="Proteomes" id="UP000075583"/>
    </source>
</evidence>
<proteinExistence type="predicted"/>
<dbReference type="InterPro" id="IPR002126">
    <property type="entry name" value="Cadherin-like_dom"/>
</dbReference>
<dbReference type="InterPro" id="IPR013783">
    <property type="entry name" value="Ig-like_fold"/>
</dbReference>
<dbReference type="EMBL" id="LQZQ01000051">
    <property type="protein sequence ID" value="KYG71348.1"/>
    <property type="molecule type" value="Genomic_DNA"/>
</dbReference>
<dbReference type="OrthoDB" id="1097758at2"/>
<dbReference type="PANTHER" id="PTHR34677">
    <property type="match status" value="1"/>
</dbReference>
<dbReference type="STRING" id="279360.MB14_11265"/>
<dbReference type="SUPFAM" id="SSF49313">
    <property type="entry name" value="Cadherin-like"/>
    <property type="match status" value="1"/>
</dbReference>
<dbReference type="SUPFAM" id="SSF49373">
    <property type="entry name" value="Invasin/intimin cell-adhesion fragments"/>
    <property type="match status" value="1"/>
</dbReference>
<name>A0A150WXY6_ROSEK</name>
<dbReference type="PROSITE" id="PS50268">
    <property type="entry name" value="CADHERIN_2"/>
    <property type="match status" value="1"/>
</dbReference>
<reference evidence="3" key="1">
    <citation type="submission" date="2016-01" db="EMBL/GenBank/DDBJ databases">
        <title>Genome sequencing of Roseivirga ehrenbergii KMM 6017.</title>
        <authorList>
            <person name="Selvaratnam C."/>
            <person name="Thevarajoo S."/>
            <person name="Goh K.M."/>
            <person name="Ee R."/>
            <person name="Chan K.-G."/>
            <person name="Chong C.S."/>
        </authorList>
    </citation>
    <scope>NUCLEOTIDE SEQUENCE [LARGE SCALE GENOMIC DNA]</scope>
    <source>
        <strain evidence="3">KMM 6017</strain>
    </source>
</reference>
<dbReference type="InterPro" id="IPR044048">
    <property type="entry name" value="Big_12"/>
</dbReference>
<dbReference type="Proteomes" id="UP000075583">
    <property type="component" value="Unassembled WGS sequence"/>
</dbReference>
<dbReference type="InterPro" id="IPR014755">
    <property type="entry name" value="Cu-Rt/internalin_Ig-like"/>
</dbReference>
<dbReference type="Pfam" id="PF19078">
    <property type="entry name" value="Big_12"/>
    <property type="match status" value="6"/>
</dbReference>
<dbReference type="Pfam" id="PF19077">
    <property type="entry name" value="Big_13"/>
    <property type="match status" value="3"/>
</dbReference>
<dbReference type="Gene3D" id="2.60.40.60">
    <property type="entry name" value="Cadherins"/>
    <property type="match status" value="1"/>
</dbReference>